<comment type="cofactor">
    <cofactor evidence="1">
        <name>pyridoxal 5'-phosphate</name>
        <dbReference type="ChEBI" id="CHEBI:597326"/>
    </cofactor>
</comment>
<dbReference type="InterPro" id="IPR015421">
    <property type="entry name" value="PyrdxlP-dep_Trfase_major"/>
</dbReference>
<evidence type="ECO:0000259" key="7">
    <source>
        <dbReference type="Pfam" id="PF00155"/>
    </source>
</evidence>
<evidence type="ECO:0000256" key="1">
    <source>
        <dbReference type="ARBA" id="ARBA00001933"/>
    </source>
</evidence>
<dbReference type="PANTHER" id="PTHR11879:SF22">
    <property type="entry name" value="ASPARTATE AMINOTRANSFERASE, MITOCHONDRIAL"/>
    <property type="match status" value="1"/>
</dbReference>
<gene>
    <name evidence="8" type="ORF">BTO20_00360</name>
</gene>
<dbReference type="OrthoDB" id="9766445at2"/>
<comment type="subunit">
    <text evidence="3">Homodimer.</text>
</comment>
<dbReference type="Gene3D" id="3.40.640.10">
    <property type="entry name" value="Type I PLP-dependent aspartate aminotransferase-like (Major domain)"/>
    <property type="match status" value="1"/>
</dbReference>
<dbReference type="EMBL" id="CP020809">
    <property type="protein sequence ID" value="ART67278.1"/>
    <property type="molecule type" value="Genomic_DNA"/>
</dbReference>
<protein>
    <recommendedName>
        <fullName evidence="7">Aminotransferase class I/classII large domain-containing protein</fullName>
    </recommendedName>
</protein>
<dbReference type="InterPro" id="IPR015424">
    <property type="entry name" value="PyrdxlP-dep_Trfase"/>
</dbReference>
<organism evidence="8 9">
    <name type="scientific">Mycobacterium dioxanotrophicus</name>
    <dbReference type="NCBI Taxonomy" id="482462"/>
    <lineage>
        <taxon>Bacteria</taxon>
        <taxon>Bacillati</taxon>
        <taxon>Actinomycetota</taxon>
        <taxon>Actinomycetes</taxon>
        <taxon>Mycobacteriales</taxon>
        <taxon>Mycobacteriaceae</taxon>
        <taxon>Mycobacterium</taxon>
    </lineage>
</organism>
<dbReference type="Gene3D" id="3.90.1150.10">
    <property type="entry name" value="Aspartate Aminotransferase, domain 1"/>
    <property type="match status" value="1"/>
</dbReference>
<dbReference type="GO" id="GO:0005829">
    <property type="term" value="C:cytosol"/>
    <property type="evidence" value="ECO:0007669"/>
    <property type="project" value="TreeGrafter"/>
</dbReference>
<dbReference type="AlphaFoldDB" id="A0A1Y0BWK8"/>
<evidence type="ECO:0000313" key="8">
    <source>
        <dbReference type="EMBL" id="ART67278.1"/>
    </source>
</evidence>
<dbReference type="NCBIfam" id="NF006719">
    <property type="entry name" value="PRK09257.1"/>
    <property type="match status" value="1"/>
</dbReference>
<evidence type="ECO:0000256" key="2">
    <source>
        <dbReference type="ARBA" id="ARBA00007441"/>
    </source>
</evidence>
<reference evidence="8 9" key="1">
    <citation type="submission" date="2017-04" db="EMBL/GenBank/DDBJ databases">
        <title>Whole Genome Sequence of 1,4-Dioxane Degrading Bacterium Mycobacterium dioxanotrophicus PH-06.</title>
        <authorList>
            <person name="He Y."/>
        </authorList>
    </citation>
    <scope>NUCLEOTIDE SEQUENCE [LARGE SCALE GENOMIC DNA]</scope>
    <source>
        <strain evidence="8 9">PH-06</strain>
    </source>
</reference>
<dbReference type="GO" id="GO:0004069">
    <property type="term" value="F:L-aspartate:2-oxoglutarate aminotransferase activity"/>
    <property type="evidence" value="ECO:0007669"/>
    <property type="project" value="TreeGrafter"/>
</dbReference>
<dbReference type="Proteomes" id="UP000195331">
    <property type="component" value="Chromosome"/>
</dbReference>
<accession>A0A1Y0BWK8</accession>
<keyword evidence="6" id="KW-0663">Pyridoxal phosphate</keyword>
<feature type="domain" description="Aminotransferase class I/classII large" evidence="7">
    <location>
        <begin position="27"/>
        <end position="387"/>
    </location>
</feature>
<evidence type="ECO:0000313" key="9">
    <source>
        <dbReference type="Proteomes" id="UP000195331"/>
    </source>
</evidence>
<sequence>MLELIESVAIDPLWAVANRLQRDTRPDVLDLVVGVYRDRSGATPVMGAVAEAERRLTENGLTKAYRGLSGNVEFNQLMTQWVLGDVDVASRAYAMQTIAGTGALRLLADFIASTTPSATVWLSSPSYVNHQPIMMRAGLRVRYYPYVNSDGCLDLDGMLAAFECAEAGDVVLIQGCCHNPTGVDLSDAAWVAVTDTILKKRLLPLVDIAYVGLGDGIDADLAGLRYMIARVPEALVAVSCSKNFGLYCERAGCCIVVGSSGAVARAASPILESIARVNYSMPPDHGSAVVAAILSDVNLREMWVTELDGMRSHIRENRVALGLAFGAEVSKALQSVAHHRGMFSLLPLSKSQMNSLAEHFGIYGTTSGRINVAGIRPIDVERIANAILRVDRLHVRAIQQQS</sequence>
<dbReference type="InterPro" id="IPR000796">
    <property type="entry name" value="Asp_trans"/>
</dbReference>
<dbReference type="InterPro" id="IPR015422">
    <property type="entry name" value="PyrdxlP-dep_Trfase_small"/>
</dbReference>
<dbReference type="GO" id="GO:0004838">
    <property type="term" value="F:L-tyrosine-2-oxoglutarate transaminase activity"/>
    <property type="evidence" value="ECO:0007669"/>
    <property type="project" value="TreeGrafter"/>
</dbReference>
<dbReference type="GO" id="GO:0030170">
    <property type="term" value="F:pyridoxal phosphate binding"/>
    <property type="evidence" value="ECO:0007669"/>
    <property type="project" value="InterPro"/>
</dbReference>
<dbReference type="KEGG" id="mdx:BTO20_00360"/>
<dbReference type="SUPFAM" id="SSF53383">
    <property type="entry name" value="PLP-dependent transferases"/>
    <property type="match status" value="1"/>
</dbReference>
<dbReference type="Pfam" id="PF00155">
    <property type="entry name" value="Aminotran_1_2"/>
    <property type="match status" value="1"/>
</dbReference>
<dbReference type="RefSeq" id="WP_087072432.1">
    <property type="nucleotide sequence ID" value="NZ_CP020809.1"/>
</dbReference>
<dbReference type="CDD" id="cd00609">
    <property type="entry name" value="AAT_like"/>
    <property type="match status" value="1"/>
</dbReference>
<evidence type="ECO:0000256" key="4">
    <source>
        <dbReference type="ARBA" id="ARBA00022576"/>
    </source>
</evidence>
<comment type="similarity">
    <text evidence="2">Belongs to the class-I pyridoxal-phosphate-dependent aminotransferase family.</text>
</comment>
<evidence type="ECO:0000256" key="3">
    <source>
        <dbReference type="ARBA" id="ARBA00011738"/>
    </source>
</evidence>
<name>A0A1Y0BWK8_9MYCO</name>
<dbReference type="GO" id="GO:0033585">
    <property type="term" value="P:L-phenylalanine biosynthetic process from chorismate via phenylpyruvate"/>
    <property type="evidence" value="ECO:0007669"/>
    <property type="project" value="TreeGrafter"/>
</dbReference>
<evidence type="ECO:0000256" key="5">
    <source>
        <dbReference type="ARBA" id="ARBA00022679"/>
    </source>
</evidence>
<keyword evidence="9" id="KW-1185">Reference proteome</keyword>
<keyword evidence="5" id="KW-0808">Transferase</keyword>
<dbReference type="InterPro" id="IPR004839">
    <property type="entry name" value="Aminotransferase_I/II_large"/>
</dbReference>
<keyword evidence="4" id="KW-0032">Aminotransferase</keyword>
<dbReference type="PANTHER" id="PTHR11879">
    <property type="entry name" value="ASPARTATE AMINOTRANSFERASE"/>
    <property type="match status" value="1"/>
</dbReference>
<dbReference type="PRINTS" id="PR00799">
    <property type="entry name" value="TRANSAMINASE"/>
</dbReference>
<dbReference type="GO" id="GO:0042802">
    <property type="term" value="F:identical protein binding"/>
    <property type="evidence" value="ECO:0007669"/>
    <property type="project" value="TreeGrafter"/>
</dbReference>
<evidence type="ECO:0000256" key="6">
    <source>
        <dbReference type="ARBA" id="ARBA00022898"/>
    </source>
</evidence>
<proteinExistence type="inferred from homology"/>